<organism evidence="1 2">
    <name type="scientific">Mycolicibacterium aubagnense</name>
    <dbReference type="NCBI Taxonomy" id="319707"/>
    <lineage>
        <taxon>Bacteria</taxon>
        <taxon>Bacillati</taxon>
        <taxon>Actinomycetota</taxon>
        <taxon>Actinomycetes</taxon>
        <taxon>Mycobacteriales</taxon>
        <taxon>Mycobacteriaceae</taxon>
        <taxon>Mycolicibacterium</taxon>
    </lineage>
</organism>
<dbReference type="Proteomes" id="UP000465609">
    <property type="component" value="Chromosome"/>
</dbReference>
<reference evidence="1 2" key="1">
    <citation type="journal article" date="2019" name="Emerg. Microbes Infect.">
        <title>Comprehensive subspecies identification of 175 nontuberculous mycobacteria species based on 7547 genomic profiles.</title>
        <authorList>
            <person name="Matsumoto Y."/>
            <person name="Kinjo T."/>
            <person name="Motooka D."/>
            <person name="Nabeya D."/>
            <person name="Jung N."/>
            <person name="Uechi K."/>
            <person name="Horii T."/>
            <person name="Iida T."/>
            <person name="Fujita J."/>
            <person name="Nakamura S."/>
        </authorList>
    </citation>
    <scope>NUCLEOTIDE SEQUENCE [LARGE SCALE GENOMIC DNA]</scope>
    <source>
        <strain evidence="1 2">JCM 15296</strain>
    </source>
</reference>
<evidence type="ECO:0000313" key="1">
    <source>
        <dbReference type="EMBL" id="BBX87446.1"/>
    </source>
</evidence>
<dbReference type="SUPFAM" id="SSF52777">
    <property type="entry name" value="CoA-dependent acyltransferases"/>
    <property type="match status" value="1"/>
</dbReference>
<dbReference type="RefSeq" id="WP_138229846.1">
    <property type="nucleotide sequence ID" value="NZ_AP022577.1"/>
</dbReference>
<evidence type="ECO:0000313" key="2">
    <source>
        <dbReference type="Proteomes" id="UP000465609"/>
    </source>
</evidence>
<protein>
    <submittedName>
        <fullName evidence="1">Uncharacterized protein</fullName>
    </submittedName>
</protein>
<keyword evidence="2" id="KW-1185">Reference proteome</keyword>
<dbReference type="Gene3D" id="3.30.559.30">
    <property type="entry name" value="Nonribosomal peptide synthetase, condensation domain"/>
    <property type="match status" value="1"/>
</dbReference>
<proteinExistence type="predicted"/>
<name>A0ABM7IKX2_9MYCO</name>
<sequence>MTNGADGPPTADPVAGLEMNPTTLRSWTIDQEPDPPVRYRSKQKEQNLTKADIAMNLAYSTRTGVVLPSTSPTLLRVADYDFGDDDSAGLPFGMSRIEAPMSQVITDEVDGASRYLTLEVEILLIAALGRAIDRVIGPGQIVLDVAAADERAGGALAVVRRIPLQCVSYETVSATEMLRGVCDAFGQAIADPDHVSEVFFSYGMTPINGAHPGPAHLLELRAYRGDGLLQLDWWYASSRFSANTIEELAEQFTLAAIELTAEAEPTVRTPAIDR</sequence>
<gene>
    <name evidence="1" type="ORF">MAUB_53190</name>
</gene>
<dbReference type="EMBL" id="AP022577">
    <property type="protein sequence ID" value="BBX87446.1"/>
    <property type="molecule type" value="Genomic_DNA"/>
</dbReference>
<accession>A0ABM7IKX2</accession>